<sequence>MTFGFAPLGVLSLVLRAGRVTGQGIAQAARLLSHRRAARRLAELDDRMLKDLGLTRCEVVGALTLPWRDDPTMHLADRRQARVPGASVRMKIVASDGRRVGPNLAV</sequence>
<evidence type="ECO:0000313" key="2">
    <source>
        <dbReference type="EMBL" id="ACL62005.1"/>
    </source>
</evidence>
<name>B8ILN0_METNO</name>
<gene>
    <name evidence="2" type="ordered locus">Mnod_7266</name>
</gene>
<dbReference type="OrthoDB" id="7861975at2"/>
<dbReference type="EMBL" id="CP001349">
    <property type="protein sequence ID" value="ACL62005.1"/>
    <property type="molecule type" value="Genomic_DNA"/>
</dbReference>
<feature type="domain" description="YjiS-like" evidence="1">
    <location>
        <begin position="26"/>
        <end position="59"/>
    </location>
</feature>
<dbReference type="InterPro" id="IPR009506">
    <property type="entry name" value="YjiS-like"/>
</dbReference>
<organism evidence="2 3">
    <name type="scientific">Methylobacterium nodulans (strain LMG 21967 / CNCM I-2342 / ORS 2060)</name>
    <dbReference type="NCBI Taxonomy" id="460265"/>
    <lineage>
        <taxon>Bacteria</taxon>
        <taxon>Pseudomonadati</taxon>
        <taxon>Pseudomonadota</taxon>
        <taxon>Alphaproteobacteria</taxon>
        <taxon>Hyphomicrobiales</taxon>
        <taxon>Methylobacteriaceae</taxon>
        <taxon>Methylobacterium</taxon>
    </lineage>
</organism>
<dbReference type="Pfam" id="PF06568">
    <property type="entry name" value="YjiS-like"/>
    <property type="match status" value="1"/>
</dbReference>
<dbReference type="RefSeq" id="WP_015933566.1">
    <property type="nucleotide sequence ID" value="NC_011894.1"/>
</dbReference>
<evidence type="ECO:0000313" key="3">
    <source>
        <dbReference type="Proteomes" id="UP000008207"/>
    </source>
</evidence>
<dbReference type="HOGENOM" id="CLU_2220057_0_0_5"/>
<proteinExistence type="predicted"/>
<evidence type="ECO:0000259" key="1">
    <source>
        <dbReference type="Pfam" id="PF06568"/>
    </source>
</evidence>
<keyword evidence="3" id="KW-1185">Reference proteome</keyword>
<dbReference type="KEGG" id="mno:Mnod_7266"/>
<accession>B8ILN0</accession>
<dbReference type="Proteomes" id="UP000008207">
    <property type="component" value="Chromosome"/>
</dbReference>
<protein>
    <recommendedName>
        <fullName evidence="1">YjiS-like domain-containing protein</fullName>
    </recommendedName>
</protein>
<dbReference type="AlphaFoldDB" id="B8ILN0"/>
<reference evidence="2 3" key="1">
    <citation type="submission" date="2009-01" db="EMBL/GenBank/DDBJ databases">
        <title>Complete sequence of chromosome of Methylobacterium nodulans ORS 2060.</title>
        <authorList>
            <consortium name="US DOE Joint Genome Institute"/>
            <person name="Lucas S."/>
            <person name="Copeland A."/>
            <person name="Lapidus A."/>
            <person name="Glavina del Rio T."/>
            <person name="Dalin E."/>
            <person name="Tice H."/>
            <person name="Bruce D."/>
            <person name="Goodwin L."/>
            <person name="Pitluck S."/>
            <person name="Sims D."/>
            <person name="Brettin T."/>
            <person name="Detter J.C."/>
            <person name="Han C."/>
            <person name="Larimer F."/>
            <person name="Land M."/>
            <person name="Hauser L."/>
            <person name="Kyrpides N."/>
            <person name="Ivanova N."/>
            <person name="Marx C.J."/>
            <person name="Richardson P."/>
        </authorList>
    </citation>
    <scope>NUCLEOTIDE SEQUENCE [LARGE SCALE GENOMIC DNA]</scope>
    <source>
        <strain evidence="3">LMG 21967 / CNCM I-2342 / ORS 2060</strain>
    </source>
</reference>
<dbReference type="eggNOG" id="COG5457">
    <property type="taxonomic scope" value="Bacteria"/>
</dbReference>